<evidence type="ECO:0000259" key="2">
    <source>
        <dbReference type="Pfam" id="PF00975"/>
    </source>
</evidence>
<dbReference type="AlphaFoldDB" id="A0A1Z2SKX9"/>
<evidence type="ECO:0000256" key="1">
    <source>
        <dbReference type="ARBA" id="ARBA00007169"/>
    </source>
</evidence>
<organism evidence="3 4">
    <name type="scientific">Vibrio gazogenes</name>
    <dbReference type="NCBI Taxonomy" id="687"/>
    <lineage>
        <taxon>Bacteria</taxon>
        <taxon>Pseudomonadati</taxon>
        <taxon>Pseudomonadota</taxon>
        <taxon>Gammaproteobacteria</taxon>
        <taxon>Vibrionales</taxon>
        <taxon>Vibrionaceae</taxon>
        <taxon>Vibrio</taxon>
    </lineage>
</organism>
<name>A0A1Z2SKX9_VIBGA</name>
<dbReference type="EMBL" id="CP018836">
    <property type="protein sequence ID" value="ASA57841.1"/>
    <property type="molecule type" value="Genomic_DNA"/>
</dbReference>
<sequence>MNLDIDDKWLYCPKKNKNAGKRMFIFPHAGGTAQGYRKWAEALIERNNVEVYIVQLPGRAERMNEEHIVHMPSLVNGLLGAIQRFLDKPYLCFGHSLGCLVCFELMKEIRNKSLRMAEHMIFSAKRAPHLPRQYDKISSQSKSDLVRTLKTFDGTPSFILDDDDLLNILLPIMRNDFLLDESYTYINSEPLDIPLMILGADKDLLASQSELLAWNIHTLNEFNYKIYSGSHFYIFNYEKEILNLMSEIISDKLNF</sequence>
<dbReference type="InterPro" id="IPR029058">
    <property type="entry name" value="AB_hydrolase_fold"/>
</dbReference>
<dbReference type="PANTHER" id="PTHR11487">
    <property type="entry name" value="THIOESTERASE"/>
    <property type="match status" value="1"/>
</dbReference>
<dbReference type="OrthoDB" id="8480037at2"/>
<dbReference type="KEGG" id="vga:BSQ33_19130"/>
<dbReference type="GO" id="GO:0008610">
    <property type="term" value="P:lipid biosynthetic process"/>
    <property type="evidence" value="ECO:0007669"/>
    <property type="project" value="TreeGrafter"/>
</dbReference>
<dbReference type="Proteomes" id="UP000196708">
    <property type="component" value="Chromosome 2"/>
</dbReference>
<dbReference type="InterPro" id="IPR001031">
    <property type="entry name" value="Thioesterase"/>
</dbReference>
<proteinExistence type="inferred from homology"/>
<dbReference type="Gene3D" id="3.40.50.1820">
    <property type="entry name" value="alpha/beta hydrolase"/>
    <property type="match status" value="1"/>
</dbReference>
<dbReference type="RefSeq" id="WP_088134943.1">
    <property type="nucleotide sequence ID" value="NZ_CP018836.1"/>
</dbReference>
<reference evidence="3 4" key="1">
    <citation type="submission" date="2016-12" db="EMBL/GenBank/DDBJ databases">
        <authorList>
            <person name="Song W.-J."/>
            <person name="Kurnit D.M."/>
        </authorList>
    </citation>
    <scope>NUCLEOTIDE SEQUENCE [LARGE SCALE GENOMIC DNA]</scope>
    <source>
        <strain evidence="3 4">ATCC 43942</strain>
    </source>
</reference>
<feature type="domain" description="Thioesterase" evidence="2">
    <location>
        <begin position="22"/>
        <end position="241"/>
    </location>
</feature>
<accession>A0A1Z2SKX9</accession>
<dbReference type="PANTHER" id="PTHR11487:SF0">
    <property type="entry name" value="S-ACYL FATTY ACID SYNTHASE THIOESTERASE, MEDIUM CHAIN"/>
    <property type="match status" value="1"/>
</dbReference>
<dbReference type="SUPFAM" id="SSF53474">
    <property type="entry name" value="alpha/beta-Hydrolases"/>
    <property type="match status" value="1"/>
</dbReference>
<dbReference type="Pfam" id="PF00975">
    <property type="entry name" value="Thioesterase"/>
    <property type="match status" value="1"/>
</dbReference>
<evidence type="ECO:0000313" key="3">
    <source>
        <dbReference type="EMBL" id="ASA57841.1"/>
    </source>
</evidence>
<dbReference type="InterPro" id="IPR012223">
    <property type="entry name" value="TEII"/>
</dbReference>
<evidence type="ECO:0000313" key="4">
    <source>
        <dbReference type="Proteomes" id="UP000196708"/>
    </source>
</evidence>
<gene>
    <name evidence="3" type="ORF">BSQ33_19130</name>
</gene>
<comment type="similarity">
    <text evidence="1">Belongs to the thioesterase family.</text>
</comment>
<protein>
    <recommendedName>
        <fullName evidence="2">Thioesterase domain-containing protein</fullName>
    </recommendedName>
</protein>